<dbReference type="InterPro" id="IPR013785">
    <property type="entry name" value="Aldolase_TIM"/>
</dbReference>
<sequence length="230" mass="24788">IGRNQLSGIKGCVLSQVSPDLSKDTEATYKEAKSIIAAYEDIEVDRSKVIIKLATTWETMQAAKLLAAENIKTLGTVVHTLEQAILAAEAGCVAISPYVDDLSVNLDPSSYVKFPVEENYGVNLAIKIHKYYKAHGIKTIICVAATIGINSVLALSGVDEITLPVPCLNKILNTPLPDNIKLPALKKTYTVEEAGEKVSYWNDEDGYKAAVAANPIAVDRIEFACSTFSA</sequence>
<dbReference type="SUPFAM" id="SSF51569">
    <property type="entry name" value="Aldolase"/>
    <property type="match status" value="1"/>
</dbReference>
<dbReference type="PANTHER" id="PTHR10683">
    <property type="entry name" value="TRANSALDOLASE"/>
    <property type="match status" value="1"/>
</dbReference>
<dbReference type="AlphaFoldDB" id="A0A1E4T354"/>
<protein>
    <recommendedName>
        <fullName evidence="4">Transaldolase</fullName>
    </recommendedName>
</protein>
<evidence type="ECO:0000256" key="1">
    <source>
        <dbReference type="ARBA" id="ARBA00023270"/>
    </source>
</evidence>
<dbReference type="EMBL" id="KV453850">
    <property type="protein sequence ID" value="ODV86118.1"/>
    <property type="molecule type" value="Genomic_DNA"/>
</dbReference>
<dbReference type="Pfam" id="PF00923">
    <property type="entry name" value="TAL_FSA"/>
    <property type="match status" value="1"/>
</dbReference>
<organism evidence="2 3">
    <name type="scientific">[Candida] arabinofermentans NRRL YB-2248</name>
    <dbReference type="NCBI Taxonomy" id="983967"/>
    <lineage>
        <taxon>Eukaryota</taxon>
        <taxon>Fungi</taxon>
        <taxon>Dikarya</taxon>
        <taxon>Ascomycota</taxon>
        <taxon>Saccharomycotina</taxon>
        <taxon>Pichiomycetes</taxon>
        <taxon>Pichiales</taxon>
        <taxon>Pichiaceae</taxon>
        <taxon>Ogataea</taxon>
        <taxon>Ogataea/Candida clade</taxon>
    </lineage>
</organism>
<proteinExistence type="predicted"/>
<dbReference type="GO" id="GO:0005975">
    <property type="term" value="P:carbohydrate metabolic process"/>
    <property type="evidence" value="ECO:0007669"/>
    <property type="project" value="InterPro"/>
</dbReference>
<feature type="non-terminal residue" evidence="2">
    <location>
        <position position="1"/>
    </location>
</feature>
<dbReference type="GO" id="GO:0004801">
    <property type="term" value="F:transaldolase activity"/>
    <property type="evidence" value="ECO:0007669"/>
    <property type="project" value="TreeGrafter"/>
</dbReference>
<evidence type="ECO:0000313" key="2">
    <source>
        <dbReference type="EMBL" id="ODV86118.1"/>
    </source>
</evidence>
<dbReference type="STRING" id="983967.A0A1E4T354"/>
<dbReference type="InterPro" id="IPR001585">
    <property type="entry name" value="TAL/FSA"/>
</dbReference>
<dbReference type="Gene3D" id="3.20.20.70">
    <property type="entry name" value="Aldolase class I"/>
    <property type="match status" value="1"/>
</dbReference>
<name>A0A1E4T354_9ASCO</name>
<keyword evidence="3" id="KW-1185">Reference proteome</keyword>
<dbReference type="OrthoDB" id="1711136at2759"/>
<feature type="non-terminal residue" evidence="2">
    <location>
        <position position="230"/>
    </location>
</feature>
<dbReference type="GO" id="GO:0009052">
    <property type="term" value="P:pentose-phosphate shunt, non-oxidative branch"/>
    <property type="evidence" value="ECO:0007669"/>
    <property type="project" value="TreeGrafter"/>
</dbReference>
<reference evidence="3" key="1">
    <citation type="submission" date="2016-04" db="EMBL/GenBank/DDBJ databases">
        <title>Comparative genomics of biotechnologically important yeasts.</title>
        <authorList>
            <consortium name="DOE Joint Genome Institute"/>
            <person name="Riley R."/>
            <person name="Haridas S."/>
            <person name="Wolfe K.H."/>
            <person name="Lopes M.R."/>
            <person name="Hittinger C.T."/>
            <person name="Goker M."/>
            <person name="Salamov A."/>
            <person name="Wisecaver J."/>
            <person name="Long T.M."/>
            <person name="Aerts A.L."/>
            <person name="Barry K."/>
            <person name="Choi C."/>
            <person name="Clum A."/>
            <person name="Coughlan A.Y."/>
            <person name="Deshpande S."/>
            <person name="Douglass A.P."/>
            <person name="Hanson S.J."/>
            <person name="Klenk H.-P."/>
            <person name="Labutti K."/>
            <person name="Lapidus A."/>
            <person name="Lindquist E."/>
            <person name="Lipzen A."/>
            <person name="Meier-Kolthoff J.P."/>
            <person name="Ohm R.A."/>
            <person name="Otillar R.P."/>
            <person name="Pangilinan J."/>
            <person name="Peng Y."/>
            <person name="Rokas A."/>
            <person name="Rosa C.A."/>
            <person name="Scheuner C."/>
            <person name="Sibirny A.A."/>
            <person name="Slot J.C."/>
            <person name="Stielow J.B."/>
            <person name="Sun H."/>
            <person name="Kurtzman C.P."/>
            <person name="Blackwell M."/>
            <person name="Grigoriev I.V."/>
            <person name="Jeffries T.W."/>
        </authorList>
    </citation>
    <scope>NUCLEOTIDE SEQUENCE [LARGE SCALE GENOMIC DNA]</scope>
    <source>
        <strain evidence="3">NRRL YB-2248</strain>
    </source>
</reference>
<keyword evidence="1" id="KW-0704">Schiff base</keyword>
<dbReference type="Proteomes" id="UP000094801">
    <property type="component" value="Unassembled WGS sequence"/>
</dbReference>
<evidence type="ECO:0008006" key="4">
    <source>
        <dbReference type="Google" id="ProtNLM"/>
    </source>
</evidence>
<evidence type="ECO:0000313" key="3">
    <source>
        <dbReference type="Proteomes" id="UP000094801"/>
    </source>
</evidence>
<accession>A0A1E4T354</accession>
<gene>
    <name evidence="2" type="ORF">CANARDRAFT_189434</name>
</gene>
<dbReference type="PANTHER" id="PTHR10683:SF18">
    <property type="entry name" value="TRANSALDOLASE"/>
    <property type="match status" value="1"/>
</dbReference>